<accession>A0A9W9XE17</accession>
<evidence type="ECO:0000313" key="3">
    <source>
        <dbReference type="Proteomes" id="UP001148312"/>
    </source>
</evidence>
<dbReference type="EMBL" id="JAPWDQ010000004">
    <property type="protein sequence ID" value="KAJ5489143.1"/>
    <property type="molecule type" value="Genomic_DNA"/>
</dbReference>
<proteinExistence type="predicted"/>
<gene>
    <name evidence="2" type="ORF">N7539_004033</name>
</gene>
<organism evidence="2 3">
    <name type="scientific">Penicillium diatomitis</name>
    <dbReference type="NCBI Taxonomy" id="2819901"/>
    <lineage>
        <taxon>Eukaryota</taxon>
        <taxon>Fungi</taxon>
        <taxon>Dikarya</taxon>
        <taxon>Ascomycota</taxon>
        <taxon>Pezizomycotina</taxon>
        <taxon>Eurotiomycetes</taxon>
        <taxon>Eurotiomycetidae</taxon>
        <taxon>Eurotiales</taxon>
        <taxon>Aspergillaceae</taxon>
        <taxon>Penicillium</taxon>
    </lineage>
</organism>
<keyword evidence="3" id="KW-1185">Reference proteome</keyword>
<reference evidence="2" key="2">
    <citation type="journal article" date="2023" name="IMA Fungus">
        <title>Comparative genomic study of the Penicillium genus elucidates a diverse pangenome and 15 lateral gene transfer events.</title>
        <authorList>
            <person name="Petersen C."/>
            <person name="Sorensen T."/>
            <person name="Nielsen M.R."/>
            <person name="Sondergaard T.E."/>
            <person name="Sorensen J.L."/>
            <person name="Fitzpatrick D.A."/>
            <person name="Frisvad J.C."/>
            <person name="Nielsen K.L."/>
        </authorList>
    </citation>
    <scope>NUCLEOTIDE SEQUENCE</scope>
    <source>
        <strain evidence="2">IBT 30728</strain>
    </source>
</reference>
<dbReference type="AlphaFoldDB" id="A0A9W9XE17"/>
<comment type="caution">
    <text evidence="2">The sequence shown here is derived from an EMBL/GenBank/DDBJ whole genome shotgun (WGS) entry which is preliminary data.</text>
</comment>
<dbReference type="RefSeq" id="XP_056791176.1">
    <property type="nucleotide sequence ID" value="XM_056933635.1"/>
</dbReference>
<dbReference type="Proteomes" id="UP001148312">
    <property type="component" value="Unassembled WGS sequence"/>
</dbReference>
<name>A0A9W9XE17_9EURO</name>
<sequence>MIHASCMIGTSLVREFLSDPDATVGSNDPDSAHRVETTEGPLKPIVQFSAPNPLTSLTVAAFATKIEVPSPPGTKLGRVSEIAATAPTVTTVTESHGRRTLHRRGPPFE</sequence>
<evidence type="ECO:0000256" key="1">
    <source>
        <dbReference type="SAM" id="MobiDB-lite"/>
    </source>
</evidence>
<feature type="region of interest" description="Disordered" evidence="1">
    <location>
        <begin position="20"/>
        <end position="47"/>
    </location>
</feature>
<feature type="region of interest" description="Disordered" evidence="1">
    <location>
        <begin position="89"/>
        <end position="109"/>
    </location>
</feature>
<feature type="compositionally biased region" description="Basic residues" evidence="1">
    <location>
        <begin position="98"/>
        <end position="109"/>
    </location>
</feature>
<reference evidence="2" key="1">
    <citation type="submission" date="2022-12" db="EMBL/GenBank/DDBJ databases">
        <authorList>
            <person name="Petersen C."/>
        </authorList>
    </citation>
    <scope>NUCLEOTIDE SEQUENCE</scope>
    <source>
        <strain evidence="2">IBT 30728</strain>
    </source>
</reference>
<protein>
    <submittedName>
        <fullName evidence="2">Uncharacterized protein</fullName>
    </submittedName>
</protein>
<dbReference type="GeneID" id="81623884"/>
<evidence type="ECO:0000313" key="2">
    <source>
        <dbReference type="EMBL" id="KAJ5489143.1"/>
    </source>
</evidence>